<dbReference type="AlphaFoldDB" id="A0A9P8A031"/>
<evidence type="ECO:0000256" key="1">
    <source>
        <dbReference type="SAM" id="MobiDB-lite"/>
    </source>
</evidence>
<feature type="compositionally biased region" description="Polar residues" evidence="1">
    <location>
        <begin position="709"/>
        <end position="729"/>
    </location>
</feature>
<sequence length="739" mass="82978">MEDDDEDPQPDFTQPARDSSARQINRLFVVANTLAHSPYIERDVTKGYVRKNLLRKMEAADRELAAVKEIVNALRPFTPKRVPTEKGHRDPTPHVVLFAPMVLIARHSLVYEALANSSPNKFDVVGPLGSLITSANDAAMPRNHESVLAGFFNMDLIKQLCRDHYIKFGNKLIFVDKNRILLSGKLLPFGWPRGGQQLTSQYEQRLLTYNKGSKVSHVWASERIHWESIGTSHAHVEQAVDQSTKNAKDSAKRLKQIKKDCGPDSQQAFSAKQDLFQLRREQYYWQQIEKVKQDPSKLLAFGGGDPGVRVTLEGQQQTLAEVESHLVRYRTLFGNPYSVLSESEEDVPVNEVEDTDVDREDIKANSKANRMGLDTEKQDLAQIRLPRPHRVKARNLQMVSFTKKLQGERLRRLNMRDKGKRKRETDLSDYDDNGNSDVVFKENKASDAEQAHKSSPKGSRTLQRMESSPALIRMRKSQELRKSRALAKTASSLKKSIADHSLAEFAESTSTPTVDPRTGFCSGCRRYHQPAVHTLRRGPGLSTNQHLAYPATCPKAKPETVTIMAYGTAGSGIGARIGGYLKWGGKWLRHQLLRLDMVVALTDEYNTSQVCVHCFNKLQLARSSRLSGTEIKSVRIHGSVICTNTSYVAVQCSYATRPRDSNAAIGILISYSSIAMRNLVFGDSNQWMPPWPTTPYSRYARPKSLPRKPTNTCDSFQDTKPLSLEQTSAVAAHAGEHET</sequence>
<protein>
    <submittedName>
        <fullName evidence="2">Uncharacterized protein</fullName>
    </submittedName>
</protein>
<dbReference type="EMBL" id="JAIFTL010000300">
    <property type="protein sequence ID" value="KAG9320341.1"/>
    <property type="molecule type" value="Genomic_DNA"/>
</dbReference>
<evidence type="ECO:0000313" key="3">
    <source>
        <dbReference type="Proteomes" id="UP000717515"/>
    </source>
</evidence>
<dbReference type="Proteomes" id="UP000717515">
    <property type="component" value="Unassembled WGS sequence"/>
</dbReference>
<evidence type="ECO:0000313" key="2">
    <source>
        <dbReference type="EMBL" id="KAG9320341.1"/>
    </source>
</evidence>
<name>A0A9P8A031_MORAP</name>
<feature type="compositionally biased region" description="Polar residues" evidence="1">
    <location>
        <begin position="456"/>
        <end position="466"/>
    </location>
</feature>
<feature type="compositionally biased region" description="Basic and acidic residues" evidence="1">
    <location>
        <begin position="439"/>
        <end position="452"/>
    </location>
</feature>
<feature type="compositionally biased region" description="Basic and acidic residues" evidence="1">
    <location>
        <begin position="407"/>
        <end position="417"/>
    </location>
</feature>
<reference evidence="2" key="1">
    <citation type="submission" date="2021-07" db="EMBL/GenBank/DDBJ databases">
        <title>Draft genome of Mortierella alpina, strain LL118, isolated from an aspen leaf litter sample.</title>
        <authorList>
            <person name="Yang S."/>
            <person name="Vinatzer B.A."/>
        </authorList>
    </citation>
    <scope>NUCLEOTIDE SEQUENCE</scope>
    <source>
        <strain evidence="2">LL118</strain>
    </source>
</reference>
<proteinExistence type="predicted"/>
<gene>
    <name evidence="2" type="ORF">KVV02_004252</name>
</gene>
<feature type="region of interest" description="Disordered" evidence="1">
    <location>
        <begin position="699"/>
        <end position="739"/>
    </location>
</feature>
<organism evidence="2 3">
    <name type="scientific">Mortierella alpina</name>
    <name type="common">Oleaginous fungus</name>
    <name type="synonym">Mortierella renispora</name>
    <dbReference type="NCBI Taxonomy" id="64518"/>
    <lineage>
        <taxon>Eukaryota</taxon>
        <taxon>Fungi</taxon>
        <taxon>Fungi incertae sedis</taxon>
        <taxon>Mucoromycota</taxon>
        <taxon>Mortierellomycotina</taxon>
        <taxon>Mortierellomycetes</taxon>
        <taxon>Mortierellales</taxon>
        <taxon>Mortierellaceae</taxon>
        <taxon>Mortierella</taxon>
    </lineage>
</organism>
<accession>A0A9P8A031</accession>
<comment type="caution">
    <text evidence="2">The sequence shown here is derived from an EMBL/GenBank/DDBJ whole genome shotgun (WGS) entry which is preliminary data.</text>
</comment>
<feature type="non-terminal residue" evidence="2">
    <location>
        <position position="1"/>
    </location>
</feature>
<feature type="region of interest" description="Disordered" evidence="1">
    <location>
        <begin position="407"/>
        <end position="487"/>
    </location>
</feature>